<evidence type="ECO:0000259" key="10">
    <source>
        <dbReference type="PROSITE" id="PS50850"/>
    </source>
</evidence>
<dbReference type="OrthoDB" id="3690818at2"/>
<evidence type="ECO:0000256" key="4">
    <source>
        <dbReference type="ARBA" id="ARBA00022475"/>
    </source>
</evidence>
<comment type="similarity">
    <text evidence="2">Belongs to the major facilitator superfamily. Metabolite:H+ Symporter (MHS) family (TC 2.A.1.6) family.</text>
</comment>
<dbReference type="PROSITE" id="PS00217">
    <property type="entry name" value="SUGAR_TRANSPORT_2"/>
    <property type="match status" value="1"/>
</dbReference>
<comment type="caution">
    <text evidence="11">The sequence shown here is derived from an EMBL/GenBank/DDBJ whole genome shotgun (WGS) entry which is preliminary data.</text>
</comment>
<evidence type="ECO:0000256" key="1">
    <source>
        <dbReference type="ARBA" id="ARBA00004651"/>
    </source>
</evidence>
<dbReference type="InterPro" id="IPR005829">
    <property type="entry name" value="Sugar_transporter_CS"/>
</dbReference>
<protein>
    <submittedName>
        <fullName evidence="11">Citrate-proton symporter</fullName>
    </submittedName>
</protein>
<dbReference type="Gene3D" id="1.20.1250.20">
    <property type="entry name" value="MFS general substrate transporter like domains"/>
    <property type="match status" value="2"/>
</dbReference>
<feature type="transmembrane region" description="Helical" evidence="9">
    <location>
        <begin position="403"/>
        <end position="423"/>
    </location>
</feature>
<feature type="transmembrane region" description="Helical" evidence="9">
    <location>
        <begin position="281"/>
        <end position="299"/>
    </location>
</feature>
<dbReference type="InterPro" id="IPR036259">
    <property type="entry name" value="MFS_trans_sf"/>
</dbReference>
<gene>
    <name evidence="11" type="ORF">NG99_08685</name>
</gene>
<keyword evidence="5 9" id="KW-0812">Transmembrane</keyword>
<dbReference type="InterPro" id="IPR011701">
    <property type="entry name" value="MFS"/>
</dbReference>
<keyword evidence="12" id="KW-1185">Reference proteome</keyword>
<feature type="transmembrane region" description="Helical" evidence="9">
    <location>
        <begin position="92"/>
        <end position="113"/>
    </location>
</feature>
<feature type="transmembrane region" description="Helical" evidence="9">
    <location>
        <begin position="236"/>
        <end position="261"/>
    </location>
</feature>
<organism evidence="11 12">
    <name type="scientific">Erwinia typographi</name>
    <dbReference type="NCBI Taxonomy" id="371042"/>
    <lineage>
        <taxon>Bacteria</taxon>
        <taxon>Pseudomonadati</taxon>
        <taxon>Pseudomonadota</taxon>
        <taxon>Gammaproteobacteria</taxon>
        <taxon>Enterobacterales</taxon>
        <taxon>Erwiniaceae</taxon>
        <taxon>Erwinia</taxon>
    </lineage>
</organism>
<dbReference type="GO" id="GO:0005886">
    <property type="term" value="C:plasma membrane"/>
    <property type="evidence" value="ECO:0007669"/>
    <property type="project" value="UniProtKB-SubCell"/>
</dbReference>
<dbReference type="PANTHER" id="PTHR43528">
    <property type="entry name" value="ALPHA-KETOGLUTARATE PERMEASE"/>
    <property type="match status" value="1"/>
</dbReference>
<feature type="transmembrane region" description="Helical" evidence="9">
    <location>
        <begin position="196"/>
        <end position="215"/>
    </location>
</feature>
<comment type="subcellular location">
    <subcellularLocation>
        <location evidence="1">Cell membrane</location>
        <topology evidence="1">Multi-pass membrane protein</topology>
    </subcellularLocation>
</comment>
<evidence type="ECO:0000256" key="2">
    <source>
        <dbReference type="ARBA" id="ARBA00008240"/>
    </source>
</evidence>
<dbReference type="PANTHER" id="PTHR43528:SF6">
    <property type="entry name" value="CITRATE-PROTON SYMPORTER"/>
    <property type="match status" value="1"/>
</dbReference>
<evidence type="ECO:0000256" key="5">
    <source>
        <dbReference type="ARBA" id="ARBA00022692"/>
    </source>
</evidence>
<dbReference type="STRING" id="371042.NG99_08685"/>
<keyword evidence="3" id="KW-0813">Transport</keyword>
<keyword evidence="4" id="KW-1003">Cell membrane</keyword>
<dbReference type="RefSeq" id="WP_034890915.1">
    <property type="nucleotide sequence ID" value="NZ_JRUQ01000027.1"/>
</dbReference>
<evidence type="ECO:0000256" key="7">
    <source>
        <dbReference type="ARBA" id="ARBA00022989"/>
    </source>
</evidence>
<feature type="transmembrane region" description="Helical" evidence="9">
    <location>
        <begin position="29"/>
        <end position="50"/>
    </location>
</feature>
<dbReference type="eggNOG" id="COG0477">
    <property type="taxonomic scope" value="Bacteria"/>
</dbReference>
<keyword evidence="8 9" id="KW-0472">Membrane</keyword>
<evidence type="ECO:0000256" key="6">
    <source>
        <dbReference type="ARBA" id="ARBA00022847"/>
    </source>
</evidence>
<feature type="transmembrane region" description="Helical" evidence="9">
    <location>
        <begin position="373"/>
        <end position="397"/>
    </location>
</feature>
<keyword evidence="7 9" id="KW-1133">Transmembrane helix</keyword>
<feature type="transmembrane region" description="Helical" evidence="9">
    <location>
        <begin position="56"/>
        <end position="80"/>
    </location>
</feature>
<evidence type="ECO:0000313" key="11">
    <source>
        <dbReference type="EMBL" id="KGT94674.1"/>
    </source>
</evidence>
<keyword evidence="6" id="KW-0769">Symport</keyword>
<evidence type="ECO:0000256" key="3">
    <source>
        <dbReference type="ARBA" id="ARBA00022448"/>
    </source>
</evidence>
<reference evidence="11 12" key="1">
    <citation type="submission" date="2014-10" db="EMBL/GenBank/DDBJ databases">
        <title>Genome sequence of Erwinia typographi M043b.</title>
        <authorList>
            <person name="Chan K.-G."/>
            <person name="Tan W.-S."/>
        </authorList>
    </citation>
    <scope>NUCLEOTIDE SEQUENCE [LARGE SCALE GENOMIC DNA]</scope>
    <source>
        <strain evidence="11 12">M043b</strain>
    </source>
</reference>
<feature type="transmembrane region" description="Helical" evidence="9">
    <location>
        <begin position="311"/>
        <end position="331"/>
    </location>
</feature>
<dbReference type="GO" id="GO:0015293">
    <property type="term" value="F:symporter activity"/>
    <property type="evidence" value="ECO:0007669"/>
    <property type="project" value="UniProtKB-KW"/>
</dbReference>
<feature type="transmembrane region" description="Helical" evidence="9">
    <location>
        <begin position="343"/>
        <end position="361"/>
    </location>
</feature>
<dbReference type="Proteomes" id="UP000030351">
    <property type="component" value="Unassembled WGS sequence"/>
</dbReference>
<feature type="transmembrane region" description="Helical" evidence="9">
    <location>
        <begin position="119"/>
        <end position="147"/>
    </location>
</feature>
<feature type="transmembrane region" description="Helical" evidence="9">
    <location>
        <begin position="168"/>
        <end position="184"/>
    </location>
</feature>
<dbReference type="AlphaFoldDB" id="A0A0A3ZA59"/>
<sequence>MTAVTSPPNREKKPQGNARTIFNVTSGNFLEMFDFMVFGYYATAIARTFFPGDNPFASLMLTLMTFGAGFLMRPLGAIVLGSYIDHHGRRKGLLVTLGLMAIGTLTIAVVPGYNTLGAAAPILILLGRLLQGFSAGVELGGVSVYLAEIAPKNRKGFYVSWQSGSQQVAVIFAALLGLGLNHLLAKDQVTDWGWRIPFAIGCLIVPFLFWIRSMLEETEAFAQRKAHPSMKQIVRSVASNWGLVLAGMLMVVTTTVMFYMITAFTPTFGKTVLMMSDKESFFVTLCVGISNLIWLPIMGSLSDRYGRRPMLIFFTLLMIATAWPVLHWLVGAPSLAHLLEAELWLSFLYASYNGAMVVYLAEVMPAEVRATGFSLAYSLATALFGGFTPAVSSYLIHATGDKAMPGVWLTFAAVCGLIGTMIIKRLIRQYQVKHSGAPAVQM</sequence>
<evidence type="ECO:0000313" key="12">
    <source>
        <dbReference type="Proteomes" id="UP000030351"/>
    </source>
</evidence>
<dbReference type="PROSITE" id="PS50850">
    <property type="entry name" value="MFS"/>
    <property type="match status" value="1"/>
</dbReference>
<dbReference type="InterPro" id="IPR051084">
    <property type="entry name" value="H+-coupled_symporters"/>
</dbReference>
<dbReference type="NCBIfam" id="NF011656">
    <property type="entry name" value="PRK15075.1"/>
    <property type="match status" value="1"/>
</dbReference>
<evidence type="ECO:0000256" key="9">
    <source>
        <dbReference type="SAM" id="Phobius"/>
    </source>
</evidence>
<dbReference type="SUPFAM" id="SSF103473">
    <property type="entry name" value="MFS general substrate transporter"/>
    <property type="match status" value="1"/>
</dbReference>
<proteinExistence type="inferred from homology"/>
<evidence type="ECO:0000256" key="8">
    <source>
        <dbReference type="ARBA" id="ARBA00023136"/>
    </source>
</evidence>
<dbReference type="FunFam" id="1.20.1250.20:FF:000001">
    <property type="entry name" value="Dicarboxylate MFS transporter"/>
    <property type="match status" value="1"/>
</dbReference>
<dbReference type="EMBL" id="JRUQ01000027">
    <property type="protein sequence ID" value="KGT94674.1"/>
    <property type="molecule type" value="Genomic_DNA"/>
</dbReference>
<dbReference type="Pfam" id="PF07690">
    <property type="entry name" value="MFS_1"/>
    <property type="match status" value="1"/>
</dbReference>
<feature type="domain" description="Major facilitator superfamily (MFS) profile" evidence="10">
    <location>
        <begin position="20"/>
        <end position="431"/>
    </location>
</feature>
<accession>A0A0A3ZA59</accession>
<dbReference type="InterPro" id="IPR020846">
    <property type="entry name" value="MFS_dom"/>
</dbReference>
<name>A0A0A3ZA59_9GAMM</name>